<keyword evidence="3" id="KW-1185">Reference proteome</keyword>
<sequence length="224" mass="25718">MRWSPAAVAIPSEEDMRSETVINLERSGYSEDISMKSLSARSSENRKKRKLDNQKSNEKQVQGKKAKLGTAIYMQKQLDCLINAVESYCRIDAPECSSTSECITLLRGLPGVEPCNEPFKLSSRLFLKHEYREMFLAIKNPDVKLYWLKEQLKLKGWACSIAECMTLLSSLPGVEPCDELYMLGTRLFMKREYKEMSDALKNSDVQLDWLKEELKKEAKATQKK</sequence>
<name>A0AAV5K374_9ROSI</name>
<comment type="caution">
    <text evidence="2">The sequence shown here is derived from an EMBL/GenBank/DDBJ whole genome shotgun (WGS) entry which is preliminary data.</text>
</comment>
<dbReference type="PANTHER" id="PTHR47851:SF1">
    <property type="entry name" value="OS06G0588700 PROTEIN"/>
    <property type="match status" value="1"/>
</dbReference>
<dbReference type="PANTHER" id="PTHR47851">
    <property type="entry name" value="OS06G0588700 PROTEIN-RELATED"/>
    <property type="match status" value="1"/>
</dbReference>
<evidence type="ECO:0000256" key="1">
    <source>
        <dbReference type="SAM" id="MobiDB-lite"/>
    </source>
</evidence>
<protein>
    <submittedName>
        <fullName evidence="2">Uncharacterized protein</fullName>
    </submittedName>
</protein>
<accession>A0AAV5K374</accession>
<evidence type="ECO:0000313" key="3">
    <source>
        <dbReference type="Proteomes" id="UP001054252"/>
    </source>
</evidence>
<gene>
    <name evidence="2" type="ORF">SLEP1_g30648</name>
</gene>
<proteinExistence type="predicted"/>
<evidence type="ECO:0000313" key="2">
    <source>
        <dbReference type="EMBL" id="GKV20547.1"/>
    </source>
</evidence>
<reference evidence="2 3" key="1">
    <citation type="journal article" date="2021" name="Commun. Biol.">
        <title>The genome of Shorea leprosula (Dipterocarpaceae) highlights the ecological relevance of drought in aseasonal tropical rainforests.</title>
        <authorList>
            <person name="Ng K.K.S."/>
            <person name="Kobayashi M.J."/>
            <person name="Fawcett J.A."/>
            <person name="Hatakeyama M."/>
            <person name="Paape T."/>
            <person name="Ng C.H."/>
            <person name="Ang C.C."/>
            <person name="Tnah L.H."/>
            <person name="Lee C.T."/>
            <person name="Nishiyama T."/>
            <person name="Sese J."/>
            <person name="O'Brien M.J."/>
            <person name="Copetti D."/>
            <person name="Mohd Noor M.I."/>
            <person name="Ong R.C."/>
            <person name="Putra M."/>
            <person name="Sireger I.Z."/>
            <person name="Indrioko S."/>
            <person name="Kosugi Y."/>
            <person name="Izuno A."/>
            <person name="Isagi Y."/>
            <person name="Lee S.L."/>
            <person name="Shimizu K.K."/>
        </authorList>
    </citation>
    <scope>NUCLEOTIDE SEQUENCE [LARGE SCALE GENOMIC DNA]</scope>
    <source>
        <strain evidence="2">214</strain>
    </source>
</reference>
<feature type="region of interest" description="Disordered" evidence="1">
    <location>
        <begin position="35"/>
        <end position="63"/>
    </location>
</feature>
<dbReference type="EMBL" id="BPVZ01000055">
    <property type="protein sequence ID" value="GKV20547.1"/>
    <property type="molecule type" value="Genomic_DNA"/>
</dbReference>
<organism evidence="2 3">
    <name type="scientific">Rubroshorea leprosula</name>
    <dbReference type="NCBI Taxonomy" id="152421"/>
    <lineage>
        <taxon>Eukaryota</taxon>
        <taxon>Viridiplantae</taxon>
        <taxon>Streptophyta</taxon>
        <taxon>Embryophyta</taxon>
        <taxon>Tracheophyta</taxon>
        <taxon>Spermatophyta</taxon>
        <taxon>Magnoliopsida</taxon>
        <taxon>eudicotyledons</taxon>
        <taxon>Gunneridae</taxon>
        <taxon>Pentapetalae</taxon>
        <taxon>rosids</taxon>
        <taxon>malvids</taxon>
        <taxon>Malvales</taxon>
        <taxon>Dipterocarpaceae</taxon>
        <taxon>Rubroshorea</taxon>
    </lineage>
</organism>
<dbReference type="AlphaFoldDB" id="A0AAV5K374"/>
<dbReference type="Proteomes" id="UP001054252">
    <property type="component" value="Unassembled WGS sequence"/>
</dbReference>